<accession>A0A1B2HVL5</accession>
<name>A0A1B2HVL5_9PSEU</name>
<evidence type="ECO:0000313" key="2">
    <source>
        <dbReference type="Proteomes" id="UP000093053"/>
    </source>
</evidence>
<sequence length="367" mass="40828">MTFTARQLNRATLDRQLLLTREPVDVLSAVERVVAIQAQEPASPYIALWNRIAGFDPADLDAAFTGGLVRKATLMRITLHAVTAADHEVFHHAMLPALRASRLADKRFKGMDITIEQADELLEHLLEFASVPRAKAEIEELLHAHAGDVGEPGVWWALRTYAGLVHAPTGGPWSFGLRPSYLAARTEPRERLQCVAELVRRYLTGFGPATVADVNQFTMLPRGTIREAVEQLELVRHGDHFDVPNRTVPDEDTPAPARLMAMWDSTLLAYADRSRIIPAEYRKVVIGNNGDTLPTLLVDGYVAGVWRPLADGSVEMTAFHALSDDQWTALSVEASAMSKFLGDREPQVYKRYARWWSGLPAHDVRVV</sequence>
<dbReference type="PANTHER" id="PTHR38479">
    <property type="entry name" value="LMO0824 PROTEIN"/>
    <property type="match status" value="1"/>
</dbReference>
<dbReference type="Pfam" id="PF06224">
    <property type="entry name" value="AlkZ-like"/>
    <property type="match status" value="1"/>
</dbReference>
<dbReference type="EMBL" id="CP016793">
    <property type="protein sequence ID" value="ANZ41771.1"/>
    <property type="molecule type" value="Genomic_DNA"/>
</dbReference>
<reference evidence="1 2" key="1">
    <citation type="submission" date="2016-07" db="EMBL/GenBank/DDBJ databases">
        <title>Complete genome sequence of the Lentzea guizhouensis DHS C013.</title>
        <authorList>
            <person name="Cao C."/>
        </authorList>
    </citation>
    <scope>NUCLEOTIDE SEQUENCE [LARGE SCALE GENOMIC DNA]</scope>
    <source>
        <strain evidence="1 2">DHS C013</strain>
    </source>
</reference>
<dbReference type="RefSeq" id="WP_065920106.1">
    <property type="nucleotide sequence ID" value="NZ_CP016793.1"/>
</dbReference>
<organism evidence="1 2">
    <name type="scientific">Lentzea guizhouensis</name>
    <dbReference type="NCBI Taxonomy" id="1586287"/>
    <lineage>
        <taxon>Bacteria</taxon>
        <taxon>Bacillati</taxon>
        <taxon>Actinomycetota</taxon>
        <taxon>Actinomycetes</taxon>
        <taxon>Pseudonocardiales</taxon>
        <taxon>Pseudonocardiaceae</taxon>
        <taxon>Lentzea</taxon>
    </lineage>
</organism>
<dbReference type="STRING" id="1586287.BBK82_43360"/>
<dbReference type="InterPro" id="IPR009351">
    <property type="entry name" value="AlkZ-like"/>
</dbReference>
<dbReference type="AlphaFoldDB" id="A0A1B2HVL5"/>
<gene>
    <name evidence="1" type="ORF">BBK82_43360</name>
</gene>
<keyword evidence="2" id="KW-1185">Reference proteome</keyword>
<dbReference type="Proteomes" id="UP000093053">
    <property type="component" value="Chromosome"/>
</dbReference>
<evidence type="ECO:0000313" key="1">
    <source>
        <dbReference type="EMBL" id="ANZ41771.1"/>
    </source>
</evidence>
<dbReference type="PANTHER" id="PTHR38479:SF2">
    <property type="entry name" value="WINGED HELIX DNA-BINDING DOMAIN-CONTAINING PROTEIN"/>
    <property type="match status" value="1"/>
</dbReference>
<proteinExistence type="predicted"/>
<protein>
    <recommendedName>
        <fullName evidence="3">Winged helix DNA-binding domain-containing protein</fullName>
    </recommendedName>
</protein>
<evidence type="ECO:0008006" key="3">
    <source>
        <dbReference type="Google" id="ProtNLM"/>
    </source>
</evidence>
<dbReference type="KEGG" id="led:BBK82_43360"/>
<dbReference type="OrthoDB" id="9148135at2"/>